<dbReference type="PANTHER" id="PTHR24567:SF74">
    <property type="entry name" value="HTH-TYPE TRANSCRIPTIONAL REGULATOR ARCR"/>
    <property type="match status" value="1"/>
</dbReference>
<dbReference type="SUPFAM" id="SSF46785">
    <property type="entry name" value="Winged helix' DNA-binding domain"/>
    <property type="match status" value="1"/>
</dbReference>
<name>A0ABY4UQB9_STRFL</name>
<dbReference type="Proteomes" id="UP001056079">
    <property type="component" value="Chromosome"/>
</dbReference>
<evidence type="ECO:0000313" key="5">
    <source>
        <dbReference type="EMBL" id="USC46455.1"/>
    </source>
</evidence>
<evidence type="ECO:0000259" key="4">
    <source>
        <dbReference type="PROSITE" id="PS50042"/>
    </source>
</evidence>
<sequence>MSERSSSLVSSLRELVPDEVWAELTAYPVRHRRPGETLLRQGDPGTEVIVLVDGLVKIVHADRHGHERLLAFRGPGEILGEMALQSGDLRLAHVETMSTCKFSRILAADFRRLVRDHRLAGALAALTARRLREQTEVYDGDVVERLVMALLRLVEVSGGADSFSLTRDELAQHIGVGRKSVSKALVELGPGLVQVGRGRVRVVGVEGLRKVLDGGGG</sequence>
<dbReference type="PROSITE" id="PS50042">
    <property type="entry name" value="CNMP_BINDING_3"/>
    <property type="match status" value="1"/>
</dbReference>
<dbReference type="InterPro" id="IPR050397">
    <property type="entry name" value="Env_Response_Regulators"/>
</dbReference>
<dbReference type="Pfam" id="PF00027">
    <property type="entry name" value="cNMP_binding"/>
    <property type="match status" value="1"/>
</dbReference>
<dbReference type="PANTHER" id="PTHR24567">
    <property type="entry name" value="CRP FAMILY TRANSCRIPTIONAL REGULATORY PROTEIN"/>
    <property type="match status" value="1"/>
</dbReference>
<dbReference type="InterPro" id="IPR036388">
    <property type="entry name" value="WH-like_DNA-bd_sf"/>
</dbReference>
<dbReference type="CDD" id="cd00038">
    <property type="entry name" value="CAP_ED"/>
    <property type="match status" value="1"/>
</dbReference>
<dbReference type="InterPro" id="IPR036390">
    <property type="entry name" value="WH_DNA-bd_sf"/>
</dbReference>
<evidence type="ECO:0000256" key="3">
    <source>
        <dbReference type="ARBA" id="ARBA00023163"/>
    </source>
</evidence>
<dbReference type="InterPro" id="IPR014710">
    <property type="entry name" value="RmlC-like_jellyroll"/>
</dbReference>
<dbReference type="InterPro" id="IPR000595">
    <property type="entry name" value="cNMP-bd_dom"/>
</dbReference>
<evidence type="ECO:0000313" key="6">
    <source>
        <dbReference type="Proteomes" id="UP001056079"/>
    </source>
</evidence>
<dbReference type="InterPro" id="IPR012318">
    <property type="entry name" value="HTH_CRP"/>
</dbReference>
<keyword evidence="2" id="KW-0238">DNA-binding</keyword>
<evidence type="ECO:0000256" key="2">
    <source>
        <dbReference type="ARBA" id="ARBA00023125"/>
    </source>
</evidence>
<organism evidence="5 6">
    <name type="scientific">Streptomyces filamentosus</name>
    <name type="common">Streptomyces roseosporus</name>
    <dbReference type="NCBI Taxonomy" id="67294"/>
    <lineage>
        <taxon>Bacteria</taxon>
        <taxon>Bacillati</taxon>
        <taxon>Actinomycetota</taxon>
        <taxon>Actinomycetes</taxon>
        <taxon>Kitasatosporales</taxon>
        <taxon>Streptomycetaceae</taxon>
        <taxon>Streptomyces</taxon>
    </lineage>
</organism>
<protein>
    <submittedName>
        <fullName evidence="5">Crp/Fnr family transcriptional regulator</fullName>
    </submittedName>
</protein>
<keyword evidence="1" id="KW-0805">Transcription regulation</keyword>
<keyword evidence="6" id="KW-1185">Reference proteome</keyword>
<gene>
    <name evidence="5" type="ORF">K7395_06735</name>
</gene>
<accession>A0ABY4UQB9</accession>
<reference evidence="5" key="1">
    <citation type="submission" date="2021-08" db="EMBL/GenBank/DDBJ databases">
        <title>DNA methylation of m4C regulates biosynthesis of daptomycin in Streptomyces roseosporus L30.</title>
        <authorList>
            <person name="Fang J.-L."/>
        </authorList>
    </citation>
    <scope>NUCLEOTIDE SEQUENCE</scope>
    <source>
        <strain evidence="5">L30</strain>
    </source>
</reference>
<dbReference type="Pfam" id="PF13545">
    <property type="entry name" value="HTH_Crp_2"/>
    <property type="match status" value="1"/>
</dbReference>
<proteinExistence type="predicted"/>
<dbReference type="Gene3D" id="1.10.10.10">
    <property type="entry name" value="Winged helix-like DNA-binding domain superfamily/Winged helix DNA-binding domain"/>
    <property type="match status" value="1"/>
</dbReference>
<dbReference type="SMART" id="SM00100">
    <property type="entry name" value="cNMP"/>
    <property type="match status" value="1"/>
</dbReference>
<dbReference type="RefSeq" id="WP_006128176.1">
    <property type="nucleotide sequence ID" value="NZ_CP098609.1"/>
</dbReference>
<dbReference type="Gene3D" id="2.60.120.10">
    <property type="entry name" value="Jelly Rolls"/>
    <property type="match status" value="1"/>
</dbReference>
<dbReference type="EMBL" id="CP098609">
    <property type="protein sequence ID" value="USC46455.1"/>
    <property type="molecule type" value="Genomic_DNA"/>
</dbReference>
<dbReference type="SUPFAM" id="SSF51206">
    <property type="entry name" value="cAMP-binding domain-like"/>
    <property type="match status" value="1"/>
</dbReference>
<feature type="domain" description="Cyclic nucleotide-binding" evidence="4">
    <location>
        <begin position="8"/>
        <end position="114"/>
    </location>
</feature>
<keyword evidence="3" id="KW-0804">Transcription</keyword>
<evidence type="ECO:0000256" key="1">
    <source>
        <dbReference type="ARBA" id="ARBA00023015"/>
    </source>
</evidence>
<dbReference type="InterPro" id="IPR018490">
    <property type="entry name" value="cNMP-bd_dom_sf"/>
</dbReference>